<accession>A0A167DCJ9</accession>
<gene>
    <name evidence="1" type="ORF">PNBC_12845</name>
</gene>
<dbReference type="Gene3D" id="1.10.10.10">
    <property type="entry name" value="Winged helix-like DNA-binding domain superfamily/Winged helix DNA-binding domain"/>
    <property type="match status" value="1"/>
</dbReference>
<dbReference type="RefSeq" id="WP_068658774.1">
    <property type="nucleotide sequence ID" value="NZ_CP017771.1"/>
</dbReference>
<dbReference type="OrthoDB" id="1258529at2"/>
<dbReference type="KEGG" id="pcx:LPB68_21470"/>
<reference evidence="1 2" key="1">
    <citation type="submission" date="2016-02" db="EMBL/GenBank/DDBJ databases">
        <title>Paenibacillus sp. LPB0068, isolated from Crassostrea gigas.</title>
        <authorList>
            <person name="Shin S.-K."/>
            <person name="Yi H."/>
        </authorList>
    </citation>
    <scope>NUCLEOTIDE SEQUENCE [LARGE SCALE GENOMIC DNA]</scope>
    <source>
        <strain evidence="1 2">LPB0068</strain>
    </source>
</reference>
<keyword evidence="2" id="KW-1185">Reference proteome</keyword>
<organism evidence="1 2">
    <name type="scientific">Paenibacillus crassostreae</name>
    <dbReference type="NCBI Taxonomy" id="1763538"/>
    <lineage>
        <taxon>Bacteria</taxon>
        <taxon>Bacillati</taxon>
        <taxon>Bacillota</taxon>
        <taxon>Bacilli</taxon>
        <taxon>Bacillales</taxon>
        <taxon>Paenibacillaceae</taxon>
        <taxon>Paenibacillus</taxon>
    </lineage>
</organism>
<dbReference type="EMBL" id="LSFN01000015">
    <property type="protein sequence ID" value="OAB74209.1"/>
    <property type="molecule type" value="Genomic_DNA"/>
</dbReference>
<evidence type="ECO:0000313" key="2">
    <source>
        <dbReference type="Proteomes" id="UP000077134"/>
    </source>
</evidence>
<evidence type="ECO:0008006" key="3">
    <source>
        <dbReference type="Google" id="ProtNLM"/>
    </source>
</evidence>
<evidence type="ECO:0000313" key="1">
    <source>
        <dbReference type="EMBL" id="OAB74209.1"/>
    </source>
</evidence>
<dbReference type="InterPro" id="IPR036388">
    <property type="entry name" value="WH-like_DNA-bd_sf"/>
</dbReference>
<name>A0A167DCJ9_9BACL</name>
<proteinExistence type="predicted"/>
<sequence>MSNERIEYIQDDGQLRVFIVPVDIMDVPDLSIYEQMVYMVLRSYVNPTDPTAFPSYPTIAKRGRMSRSSAIRAVEGLVQKGLITKELRLDVSKNRKIKNTSNLYTLIMPKKLKDNKGSVSQTRGVVSHRHGGSVSQTPNHNHLKEPLLNKIDCMNTHKELDSSSESIQNELYESLNKYIPKYFYIEGIPVGLEYIDEIFLMLITQFSDHLDPEIVEIAAKRYFDRTAKIALGTPNGVEMTLEVREPVALFQICYKESIALYKAKYNHATRRP</sequence>
<dbReference type="Pfam" id="PF13730">
    <property type="entry name" value="HTH_36"/>
    <property type="match status" value="1"/>
</dbReference>
<dbReference type="KEGG" id="pcx:LPB68_21630"/>
<protein>
    <recommendedName>
        <fullName evidence="3">Helix-turn-helix domain-containing protein</fullName>
    </recommendedName>
</protein>
<dbReference type="AlphaFoldDB" id="A0A167DCJ9"/>
<comment type="caution">
    <text evidence="1">The sequence shown here is derived from an EMBL/GenBank/DDBJ whole genome shotgun (WGS) entry which is preliminary data.</text>
</comment>
<dbReference type="Proteomes" id="UP000077134">
    <property type="component" value="Unassembled WGS sequence"/>
</dbReference>